<name>A0A067TFG7_GALM3</name>
<evidence type="ECO:0000313" key="2">
    <source>
        <dbReference type="Proteomes" id="UP000027222"/>
    </source>
</evidence>
<organism evidence="1 2">
    <name type="scientific">Galerina marginata (strain CBS 339.88)</name>
    <dbReference type="NCBI Taxonomy" id="685588"/>
    <lineage>
        <taxon>Eukaryota</taxon>
        <taxon>Fungi</taxon>
        <taxon>Dikarya</taxon>
        <taxon>Basidiomycota</taxon>
        <taxon>Agaricomycotina</taxon>
        <taxon>Agaricomycetes</taxon>
        <taxon>Agaricomycetidae</taxon>
        <taxon>Agaricales</taxon>
        <taxon>Agaricineae</taxon>
        <taxon>Strophariaceae</taxon>
        <taxon>Galerina</taxon>
    </lineage>
</organism>
<protein>
    <recommendedName>
        <fullName evidence="3">F-box domain-containing protein</fullName>
    </recommendedName>
</protein>
<dbReference type="AlphaFoldDB" id="A0A067TFG7"/>
<dbReference type="Proteomes" id="UP000027222">
    <property type="component" value="Unassembled WGS sequence"/>
</dbReference>
<dbReference type="EMBL" id="KL142371">
    <property type="protein sequence ID" value="KDR81097.1"/>
    <property type="molecule type" value="Genomic_DNA"/>
</dbReference>
<dbReference type="Gene3D" id="1.20.1280.50">
    <property type="match status" value="1"/>
</dbReference>
<gene>
    <name evidence="1" type="ORF">GALMADRAFT_136151</name>
</gene>
<dbReference type="OrthoDB" id="3058045at2759"/>
<evidence type="ECO:0000313" key="1">
    <source>
        <dbReference type="EMBL" id="KDR81097.1"/>
    </source>
</evidence>
<dbReference type="HOGENOM" id="CLU_030662_0_0_1"/>
<keyword evidence="2" id="KW-1185">Reference proteome</keyword>
<reference evidence="2" key="1">
    <citation type="journal article" date="2014" name="Proc. Natl. Acad. Sci. U.S.A.">
        <title>Extensive sampling of basidiomycete genomes demonstrates inadequacy of the white-rot/brown-rot paradigm for wood decay fungi.</title>
        <authorList>
            <person name="Riley R."/>
            <person name="Salamov A.A."/>
            <person name="Brown D.W."/>
            <person name="Nagy L.G."/>
            <person name="Floudas D."/>
            <person name="Held B.W."/>
            <person name="Levasseur A."/>
            <person name="Lombard V."/>
            <person name="Morin E."/>
            <person name="Otillar R."/>
            <person name="Lindquist E.A."/>
            <person name="Sun H."/>
            <person name="LaButti K.M."/>
            <person name="Schmutz J."/>
            <person name="Jabbour D."/>
            <person name="Luo H."/>
            <person name="Baker S.E."/>
            <person name="Pisabarro A.G."/>
            <person name="Walton J.D."/>
            <person name="Blanchette R.A."/>
            <person name="Henrissat B."/>
            <person name="Martin F."/>
            <person name="Cullen D."/>
            <person name="Hibbett D.S."/>
            <person name="Grigoriev I.V."/>
        </authorList>
    </citation>
    <scope>NUCLEOTIDE SEQUENCE [LARGE SCALE GENOMIC DNA]</scope>
    <source>
        <strain evidence="2">CBS 339.88</strain>
    </source>
</reference>
<proteinExistence type="predicted"/>
<evidence type="ECO:0008006" key="3">
    <source>
        <dbReference type="Google" id="ProtNLM"/>
    </source>
</evidence>
<accession>A0A067TFG7</accession>
<sequence length="598" mass="66710">MPPSGSSQSSSSNSTAPISCSLAGTLAAAQAQIRGGHERADAILEGLQAPDNCNRPVIVASKYLLGPHEATPIHKLHDDLLWHVFMLNADMLPVKVSELGYCGQWDAMNVTRRTSQVCNRWRELAINSPSLWGRCVDLRRLNQVEPHWRNEVLRRTGESLLHIKGRIVSLDLGSFLLHLLNTSWERIRALEVELRPFDAIIADPRWAVLQRPAPALQSFSLSFDDVVPNILRTPEVPIFGGHAPVLVKFVLRDGGIVFRIPSLGFFQIRRLEIGGAFTIPGLFKALSNMSRLEYLQVHQTPRTDTTPSTLPHIICPQLSHIHLNSTLDSCLKMLEHITAAPGSGLIVFCPDTSGIQIENLDGRLSTALSRYTQNFFDLHTVSKLSMQLMSLHFLFECDADSSISRPRPQLFFNTESFALRPMHSGIYDALLGVFSACQLTNISTLSIHLSPCNYTPTTAGNMSFISSFSSVETLSTTAQFLDILLAKSNDKCLFFPSLKTLKYMSDPLGAPNFDTVKNFLFQRQEAAVPVDLLIIKTSRQPSNEARQLFKMFTGLEVIWVRHGMSDEEFWGKEDAEVHARLNTNDTIAKMPSAFKFLE</sequence>